<dbReference type="GO" id="GO:0000387">
    <property type="term" value="P:spliceosomal snRNP assembly"/>
    <property type="evidence" value="ECO:0007669"/>
    <property type="project" value="TreeGrafter"/>
</dbReference>
<dbReference type="PANTHER" id="PTHR19877:SF15">
    <property type="entry name" value="SERINE-THREONINE KINASE RECEPTOR-ASSOCIATED PROTEIN-LIKE"/>
    <property type="match status" value="1"/>
</dbReference>
<protein>
    <submittedName>
        <fullName evidence="3">Uncharacterized protein</fullName>
    </submittedName>
</protein>
<proteinExistence type="predicted"/>
<keyword evidence="4" id="KW-1185">Reference proteome</keyword>
<dbReference type="STRING" id="35608.A0A2U1NIX9"/>
<dbReference type="OrthoDB" id="1594283at2759"/>
<name>A0A2U1NIX9_ARTAN</name>
<gene>
    <name evidence="3" type="ORF">CTI12_AA260840</name>
</gene>
<evidence type="ECO:0000313" key="4">
    <source>
        <dbReference type="Proteomes" id="UP000245207"/>
    </source>
</evidence>
<dbReference type="EMBL" id="PKPP01002737">
    <property type="protein sequence ID" value="PWA73455.1"/>
    <property type="molecule type" value="Genomic_DNA"/>
</dbReference>
<evidence type="ECO:0000256" key="2">
    <source>
        <dbReference type="ARBA" id="ARBA00022737"/>
    </source>
</evidence>
<comment type="caution">
    <text evidence="3">The sequence shown here is derived from an EMBL/GenBank/DDBJ whole genome shotgun (WGS) entry which is preliminary data.</text>
</comment>
<keyword evidence="1" id="KW-0853">WD repeat</keyword>
<dbReference type="AlphaFoldDB" id="A0A2U1NIX9"/>
<evidence type="ECO:0000256" key="1">
    <source>
        <dbReference type="ARBA" id="ARBA00022574"/>
    </source>
</evidence>
<reference evidence="3 4" key="1">
    <citation type="journal article" date="2018" name="Mol. Plant">
        <title>The genome of Artemisia annua provides insight into the evolution of Asteraceae family and artemisinin biosynthesis.</title>
        <authorList>
            <person name="Shen Q."/>
            <person name="Zhang L."/>
            <person name="Liao Z."/>
            <person name="Wang S."/>
            <person name="Yan T."/>
            <person name="Shi P."/>
            <person name="Liu M."/>
            <person name="Fu X."/>
            <person name="Pan Q."/>
            <person name="Wang Y."/>
            <person name="Lv Z."/>
            <person name="Lu X."/>
            <person name="Zhang F."/>
            <person name="Jiang W."/>
            <person name="Ma Y."/>
            <person name="Chen M."/>
            <person name="Hao X."/>
            <person name="Li L."/>
            <person name="Tang Y."/>
            <person name="Lv G."/>
            <person name="Zhou Y."/>
            <person name="Sun X."/>
            <person name="Brodelius P.E."/>
            <person name="Rose J.K.C."/>
            <person name="Tang K."/>
        </authorList>
    </citation>
    <scope>NUCLEOTIDE SEQUENCE [LARGE SCALE GENOMIC DNA]</scope>
    <source>
        <strain evidence="4">cv. Huhao1</strain>
        <tissue evidence="3">Leaf</tissue>
    </source>
</reference>
<organism evidence="3 4">
    <name type="scientific">Artemisia annua</name>
    <name type="common">Sweet wormwood</name>
    <dbReference type="NCBI Taxonomy" id="35608"/>
    <lineage>
        <taxon>Eukaryota</taxon>
        <taxon>Viridiplantae</taxon>
        <taxon>Streptophyta</taxon>
        <taxon>Embryophyta</taxon>
        <taxon>Tracheophyta</taxon>
        <taxon>Spermatophyta</taxon>
        <taxon>Magnoliopsida</taxon>
        <taxon>eudicotyledons</taxon>
        <taxon>Gunneridae</taxon>
        <taxon>Pentapetalae</taxon>
        <taxon>asterids</taxon>
        <taxon>campanulids</taxon>
        <taxon>Asterales</taxon>
        <taxon>Asteraceae</taxon>
        <taxon>Asteroideae</taxon>
        <taxon>Anthemideae</taxon>
        <taxon>Artemisiinae</taxon>
        <taxon>Artemisia</taxon>
    </lineage>
</organism>
<accession>A0A2U1NIX9</accession>
<dbReference type="GO" id="GO:0003723">
    <property type="term" value="F:RNA binding"/>
    <property type="evidence" value="ECO:0007669"/>
    <property type="project" value="TreeGrafter"/>
</dbReference>
<dbReference type="GO" id="GO:0032797">
    <property type="term" value="C:SMN complex"/>
    <property type="evidence" value="ECO:0007669"/>
    <property type="project" value="TreeGrafter"/>
</dbReference>
<dbReference type="PANTHER" id="PTHR19877">
    <property type="entry name" value="EUKARYOTIC TRANSLATION INITIATION FACTOR 3 SUBUNIT I"/>
    <property type="match status" value="1"/>
</dbReference>
<keyword evidence="2" id="KW-0677">Repeat</keyword>
<dbReference type="Proteomes" id="UP000245207">
    <property type="component" value="Unassembled WGS sequence"/>
</dbReference>
<sequence length="94" mass="10228">MLTNGETEDWIGTFEGHKGAVSSCCLDGNALRVASTSAADFSATNGRIKLKNGKLQRKSDDLPKMNTLNKYASDGIKAYKGVANDSVLRDEHWH</sequence>
<evidence type="ECO:0000313" key="3">
    <source>
        <dbReference type="EMBL" id="PWA73455.1"/>
    </source>
</evidence>